<dbReference type="EMBL" id="LQYT01000037">
    <property type="protein sequence ID" value="KYD20035.1"/>
    <property type="molecule type" value="Genomic_DNA"/>
</dbReference>
<sequence>MFLSIIREIAFLFLFLLRILPAGMPYGKGNSPGVEGGHSTKTGIGLRENAAGAPGISNLTILS</sequence>
<name>A0A150M6J8_9BACI</name>
<feature type="region of interest" description="Disordered" evidence="1">
    <location>
        <begin position="29"/>
        <end position="63"/>
    </location>
</feature>
<dbReference type="Proteomes" id="UP000075683">
    <property type="component" value="Unassembled WGS sequence"/>
</dbReference>
<dbReference type="STRING" id="301148.B4135_0934"/>
<evidence type="ECO:0000313" key="2">
    <source>
        <dbReference type="EMBL" id="KYD20035.1"/>
    </source>
</evidence>
<gene>
    <name evidence="2" type="ORF">B4135_0934</name>
</gene>
<dbReference type="AlphaFoldDB" id="A0A150M6J8"/>
<evidence type="ECO:0000256" key="1">
    <source>
        <dbReference type="SAM" id="MobiDB-lite"/>
    </source>
</evidence>
<comment type="caution">
    <text evidence="2">The sequence shown here is derived from an EMBL/GenBank/DDBJ whole genome shotgun (WGS) entry which is preliminary data.</text>
</comment>
<protein>
    <submittedName>
        <fullName evidence="2">Uncharacterized protein</fullName>
    </submittedName>
</protein>
<proteinExistence type="predicted"/>
<reference evidence="2 3" key="1">
    <citation type="submission" date="2016-01" db="EMBL/GenBank/DDBJ databases">
        <title>Draft Genome Sequences of Seven Thermophilic Sporeformers Isolated from Foods.</title>
        <authorList>
            <person name="Berendsen E.M."/>
            <person name="Wells-Bennik M.H."/>
            <person name="Krawcyk A.O."/>
            <person name="De Jong A."/>
            <person name="Holsappel S."/>
            <person name="Eijlander R.T."/>
            <person name="Kuipers O.P."/>
        </authorList>
    </citation>
    <scope>NUCLEOTIDE SEQUENCE [LARGE SCALE GENOMIC DNA]</scope>
    <source>
        <strain evidence="2 3">B4135</strain>
    </source>
</reference>
<organism evidence="2 3">
    <name type="scientific">Caldibacillus debilis</name>
    <dbReference type="NCBI Taxonomy" id="301148"/>
    <lineage>
        <taxon>Bacteria</taxon>
        <taxon>Bacillati</taxon>
        <taxon>Bacillota</taxon>
        <taxon>Bacilli</taxon>
        <taxon>Bacillales</taxon>
        <taxon>Bacillaceae</taxon>
        <taxon>Caldibacillus</taxon>
    </lineage>
</organism>
<accession>A0A150M6J8</accession>
<evidence type="ECO:0000313" key="3">
    <source>
        <dbReference type="Proteomes" id="UP000075683"/>
    </source>
</evidence>